<name>A0ABT8L832_9BACT</name>
<evidence type="ECO:0000313" key="3">
    <source>
        <dbReference type="EMBL" id="MDN5213922.1"/>
    </source>
</evidence>
<evidence type="ECO:0000256" key="1">
    <source>
        <dbReference type="ARBA" id="ARBA00022741"/>
    </source>
</evidence>
<dbReference type="PRINTS" id="PR00449">
    <property type="entry name" value="RASTRNSFRMNG"/>
</dbReference>
<dbReference type="PROSITE" id="PS51417">
    <property type="entry name" value="ARF"/>
    <property type="match status" value="1"/>
</dbReference>
<keyword evidence="4" id="KW-1185">Reference proteome</keyword>
<sequence>MGNSKKVILLGNFGVGKTSLVRQYVFRKFSDDYMTTIGVRIDKKMVAVNGQEVSMIIWDVAGESTHQKIPNSYKLGAHGIIYVIDVLRPSTYLSIEKEISSLEDLLPNVPIVKVANKIDLLTEKERIEIVNNLPLNDYVLCSAKNGSNVEDAFNKLAESLI</sequence>
<dbReference type="Pfam" id="PF00071">
    <property type="entry name" value="Ras"/>
    <property type="match status" value="1"/>
</dbReference>
<dbReference type="SUPFAM" id="SSF52540">
    <property type="entry name" value="P-loop containing nucleoside triphosphate hydrolases"/>
    <property type="match status" value="1"/>
</dbReference>
<keyword evidence="2" id="KW-0342">GTP-binding</keyword>
<reference evidence="3" key="1">
    <citation type="submission" date="2023-06" db="EMBL/GenBank/DDBJ databases">
        <title>Genomic of Agaribacillus aureum.</title>
        <authorList>
            <person name="Wang G."/>
        </authorList>
    </citation>
    <scope>NUCLEOTIDE SEQUENCE</scope>
    <source>
        <strain evidence="3">BMA12</strain>
    </source>
</reference>
<dbReference type="SMART" id="SM00175">
    <property type="entry name" value="RAB"/>
    <property type="match status" value="1"/>
</dbReference>
<dbReference type="InterPro" id="IPR027417">
    <property type="entry name" value="P-loop_NTPase"/>
</dbReference>
<dbReference type="Gene3D" id="3.40.50.300">
    <property type="entry name" value="P-loop containing nucleotide triphosphate hydrolases"/>
    <property type="match status" value="1"/>
</dbReference>
<dbReference type="PANTHER" id="PTHR47977">
    <property type="entry name" value="RAS-RELATED PROTEIN RAB"/>
    <property type="match status" value="1"/>
</dbReference>
<comment type="caution">
    <text evidence="3">The sequence shown here is derived from an EMBL/GenBank/DDBJ whole genome shotgun (WGS) entry which is preliminary data.</text>
</comment>
<dbReference type="InterPro" id="IPR005225">
    <property type="entry name" value="Small_GTP-bd"/>
</dbReference>
<dbReference type="SMART" id="SM00174">
    <property type="entry name" value="RHO"/>
    <property type="match status" value="1"/>
</dbReference>
<evidence type="ECO:0000256" key="2">
    <source>
        <dbReference type="ARBA" id="ARBA00023134"/>
    </source>
</evidence>
<organism evidence="3 4">
    <name type="scientific">Agaribacillus aureus</name>
    <dbReference type="NCBI Taxonomy" id="3051825"/>
    <lineage>
        <taxon>Bacteria</taxon>
        <taxon>Pseudomonadati</taxon>
        <taxon>Bacteroidota</taxon>
        <taxon>Cytophagia</taxon>
        <taxon>Cytophagales</taxon>
        <taxon>Splendidivirgaceae</taxon>
        <taxon>Agaribacillus</taxon>
    </lineage>
</organism>
<dbReference type="RefSeq" id="WP_346759261.1">
    <property type="nucleotide sequence ID" value="NZ_JAUJEB010000004.1"/>
</dbReference>
<dbReference type="SMART" id="SM00173">
    <property type="entry name" value="RAS"/>
    <property type="match status" value="1"/>
</dbReference>
<gene>
    <name evidence="3" type="ORF">QQ020_17740</name>
</gene>
<dbReference type="PROSITE" id="PS51419">
    <property type="entry name" value="RAB"/>
    <property type="match status" value="1"/>
</dbReference>
<keyword evidence="1" id="KW-0547">Nucleotide-binding</keyword>
<protein>
    <submittedName>
        <fullName evidence="3">Rab family GTPase</fullName>
    </submittedName>
</protein>
<dbReference type="InterPro" id="IPR001806">
    <property type="entry name" value="Small_GTPase"/>
</dbReference>
<dbReference type="InterPro" id="IPR050227">
    <property type="entry name" value="Rab"/>
</dbReference>
<proteinExistence type="predicted"/>
<dbReference type="Proteomes" id="UP001172083">
    <property type="component" value="Unassembled WGS sequence"/>
</dbReference>
<dbReference type="CDD" id="cd00154">
    <property type="entry name" value="Rab"/>
    <property type="match status" value="1"/>
</dbReference>
<accession>A0ABT8L832</accession>
<evidence type="ECO:0000313" key="4">
    <source>
        <dbReference type="Proteomes" id="UP001172083"/>
    </source>
</evidence>
<dbReference type="EMBL" id="JAUJEB010000004">
    <property type="protein sequence ID" value="MDN5213922.1"/>
    <property type="molecule type" value="Genomic_DNA"/>
</dbReference>
<dbReference type="NCBIfam" id="TIGR00231">
    <property type="entry name" value="small_GTP"/>
    <property type="match status" value="1"/>
</dbReference>